<dbReference type="RefSeq" id="WP_179918273.1">
    <property type="nucleotide sequence ID" value="NZ_CP058909.1"/>
</dbReference>
<feature type="transmembrane region" description="Helical" evidence="1">
    <location>
        <begin position="12"/>
        <end position="32"/>
    </location>
</feature>
<feature type="transmembrane region" description="Helical" evidence="1">
    <location>
        <begin position="81"/>
        <end position="101"/>
    </location>
</feature>
<proteinExistence type="predicted"/>
<dbReference type="KEGG" id="hpel:HZS54_17000"/>
<dbReference type="GeneID" id="56084323"/>
<protein>
    <submittedName>
        <fullName evidence="2">Uncharacterized protein</fullName>
    </submittedName>
</protein>
<feature type="transmembrane region" description="Helical" evidence="1">
    <location>
        <begin position="113"/>
        <end position="132"/>
    </location>
</feature>
<reference evidence="2 3" key="1">
    <citation type="submission" date="2020-07" db="EMBL/GenBank/DDBJ databases">
        <title>Halosimplex litoreum sp. nov. and Halosimplex rubrum sp. nov., isolated from different salt environments.</title>
        <authorList>
            <person name="Cui H."/>
        </authorList>
    </citation>
    <scope>NUCLEOTIDE SEQUENCE [LARGE SCALE GENOMIC DNA]</scope>
    <source>
        <strain evidence="2 3">R2</strain>
    </source>
</reference>
<sequence>MPPTDGSDGGGGLFIGIPTAWVSPLREIAALYREYGSIPRAMAAIISTYVVESVFGLGSYVVASVLSVFDYATLSLAWVQVQLSGAFAFVGFDILSAFRWVQIQLGSAAQAAGPLAPLVAIAIGAVTLAVLYRAGIALLGELPGGSSLVDFLGLR</sequence>
<dbReference type="OrthoDB" id="375339at2157"/>
<evidence type="ECO:0000313" key="3">
    <source>
        <dbReference type="Proteomes" id="UP000509346"/>
    </source>
</evidence>
<dbReference type="Proteomes" id="UP000509346">
    <property type="component" value="Chromosome"/>
</dbReference>
<dbReference type="EMBL" id="CP058909">
    <property type="protein sequence ID" value="QLH83223.1"/>
    <property type="molecule type" value="Genomic_DNA"/>
</dbReference>
<organism evidence="2 3">
    <name type="scientific">Halosimplex pelagicum</name>
    <dbReference type="NCBI Taxonomy" id="869886"/>
    <lineage>
        <taxon>Archaea</taxon>
        <taxon>Methanobacteriati</taxon>
        <taxon>Methanobacteriota</taxon>
        <taxon>Stenosarchaea group</taxon>
        <taxon>Halobacteria</taxon>
        <taxon>Halobacteriales</taxon>
        <taxon>Haloarculaceae</taxon>
        <taxon>Halosimplex</taxon>
    </lineage>
</organism>
<keyword evidence="1" id="KW-0812">Transmembrane</keyword>
<keyword evidence="1" id="KW-0472">Membrane</keyword>
<accession>A0A7D5P8B9</accession>
<evidence type="ECO:0000313" key="2">
    <source>
        <dbReference type="EMBL" id="QLH83223.1"/>
    </source>
</evidence>
<dbReference type="AlphaFoldDB" id="A0A7D5P8B9"/>
<gene>
    <name evidence="2" type="ORF">HZS54_17000</name>
</gene>
<name>A0A7D5P8B9_9EURY</name>
<evidence type="ECO:0000256" key="1">
    <source>
        <dbReference type="SAM" id="Phobius"/>
    </source>
</evidence>
<keyword evidence="3" id="KW-1185">Reference proteome</keyword>
<feature type="transmembrane region" description="Helical" evidence="1">
    <location>
        <begin position="44"/>
        <end position="69"/>
    </location>
</feature>
<keyword evidence="1" id="KW-1133">Transmembrane helix</keyword>